<feature type="region of interest" description="Disordered" evidence="2">
    <location>
        <begin position="1"/>
        <end position="135"/>
    </location>
</feature>
<feature type="compositionally biased region" description="Basic and acidic residues" evidence="2">
    <location>
        <begin position="379"/>
        <end position="466"/>
    </location>
</feature>
<dbReference type="OrthoDB" id="3069722at2759"/>
<feature type="region of interest" description="Disordered" evidence="2">
    <location>
        <begin position="291"/>
        <end position="683"/>
    </location>
</feature>
<proteinExistence type="predicted"/>
<feature type="region of interest" description="Disordered" evidence="2">
    <location>
        <begin position="695"/>
        <end position="823"/>
    </location>
</feature>
<feature type="compositionally biased region" description="Low complexity" evidence="2">
    <location>
        <begin position="943"/>
        <end position="955"/>
    </location>
</feature>
<dbReference type="EMBL" id="CACVBS010000112">
    <property type="protein sequence ID" value="CAA7271754.1"/>
    <property type="molecule type" value="Genomic_DNA"/>
</dbReference>
<accession>A0A8S0XUA8</accession>
<feature type="compositionally biased region" description="Low complexity" evidence="2">
    <location>
        <begin position="513"/>
        <end position="551"/>
    </location>
</feature>
<feature type="compositionally biased region" description="Pro residues" evidence="2">
    <location>
        <begin position="557"/>
        <end position="576"/>
    </location>
</feature>
<feature type="coiled-coil region" evidence="1">
    <location>
        <begin position="151"/>
        <end position="185"/>
    </location>
</feature>
<comment type="caution">
    <text evidence="3">The sequence shown here is derived from an EMBL/GenBank/DDBJ whole genome shotgun (WGS) entry which is preliminary data.</text>
</comment>
<feature type="compositionally biased region" description="Low complexity" evidence="2">
    <location>
        <begin position="792"/>
        <end position="802"/>
    </location>
</feature>
<reference evidence="3 4" key="1">
    <citation type="submission" date="2020-01" db="EMBL/GenBank/DDBJ databases">
        <authorList>
            <person name="Gupta K D."/>
        </authorList>
    </citation>
    <scope>NUCLEOTIDE SEQUENCE [LARGE SCALE GENOMIC DNA]</scope>
</reference>
<dbReference type="Proteomes" id="UP000467700">
    <property type="component" value="Unassembled WGS sequence"/>
</dbReference>
<keyword evidence="4" id="KW-1185">Reference proteome</keyword>
<evidence type="ECO:0000313" key="4">
    <source>
        <dbReference type="Proteomes" id="UP000467700"/>
    </source>
</evidence>
<evidence type="ECO:0000256" key="1">
    <source>
        <dbReference type="SAM" id="Coils"/>
    </source>
</evidence>
<feature type="compositionally biased region" description="Polar residues" evidence="2">
    <location>
        <begin position="749"/>
        <end position="761"/>
    </location>
</feature>
<gene>
    <name evidence="3" type="ORF">AAE3_LOCUS13869</name>
</gene>
<dbReference type="AlphaFoldDB" id="A0A8S0XUA8"/>
<feature type="compositionally biased region" description="Basic residues" evidence="2">
    <location>
        <begin position="94"/>
        <end position="113"/>
    </location>
</feature>
<feature type="compositionally biased region" description="Polar residues" evidence="2">
    <location>
        <begin position="712"/>
        <end position="734"/>
    </location>
</feature>
<feature type="compositionally biased region" description="Basic and acidic residues" evidence="2">
    <location>
        <begin position="638"/>
        <end position="656"/>
    </location>
</feature>
<feature type="compositionally biased region" description="Low complexity" evidence="2">
    <location>
        <begin position="73"/>
        <end position="90"/>
    </location>
</feature>
<protein>
    <submittedName>
        <fullName evidence="3">Uncharacterized protein</fullName>
    </submittedName>
</protein>
<feature type="compositionally biased region" description="Basic and acidic residues" evidence="2">
    <location>
        <begin position="473"/>
        <end position="512"/>
    </location>
</feature>
<evidence type="ECO:0000313" key="3">
    <source>
        <dbReference type="EMBL" id="CAA7271754.1"/>
    </source>
</evidence>
<feature type="compositionally biased region" description="Polar residues" evidence="2">
    <location>
        <begin position="36"/>
        <end position="72"/>
    </location>
</feature>
<evidence type="ECO:0000256" key="2">
    <source>
        <dbReference type="SAM" id="MobiDB-lite"/>
    </source>
</evidence>
<feature type="region of interest" description="Disordered" evidence="2">
    <location>
        <begin position="880"/>
        <end position="1058"/>
    </location>
</feature>
<name>A0A8S0XUA8_CYCAE</name>
<feature type="compositionally biased region" description="Pro residues" evidence="2">
    <location>
        <begin position="971"/>
        <end position="983"/>
    </location>
</feature>
<feature type="compositionally biased region" description="Pro residues" evidence="2">
    <location>
        <begin position="891"/>
        <end position="900"/>
    </location>
</feature>
<feature type="compositionally biased region" description="Low complexity" evidence="2">
    <location>
        <begin position="658"/>
        <end position="667"/>
    </location>
</feature>
<keyword evidence="1" id="KW-0175">Coiled coil</keyword>
<sequence>MASQKSLPLPPDGYFEFSPPNHYAPGSPDTFFRANANVQPSTSDSANTPPSPLTFTKPSRPSRQSVQLTAIPSLSQSTHNTQSSSPTSQSKPTVPHHLKRHSISHPHAAHHPHSVSVSGPSPQFRRERERQLANTPREALIQLAIRREHDYSEAKSTLTKALLQLENVRDKLAREQEARRLLEEEKRVQGVKTTKSIIDAQRDAMQAREETRVARVQVQNMQTELNRARDAVRHLEDEKDETDRALVRARTSARQFKEKAVLLQAREEGRQEGFEEGLRQGRDMHALAEAPTAALQQEPTTLVEEVEEREEPPLKPRKPPSARDASRHGTSGGRRSNGTGAGAQTPVNPNSLEEETARASLRAIDERENLRVKMQLSDLGRKLDANEQRLKEGEREREKLRVEREKLDAEKRGLEEERDRQARKVRELEREQEDLRAREKERRRRDEEDRRRMEEEMNRELRELRREHSRLHREKEEGERRVREELERERERLKRLEEEQAARDQRDKDRDTSAAIAAAAAAAAATAAVGAATASASGANDAPPLAPQPQQRLSYLPMPPPPMPNPIVMPQPPTSVPPVSTSRAGSAGGGAPSIGLLGAGPVPRTGSVGSRHARRRQSGDSSSSASTMPMDMLQFPSESERDRLRDRELSVIHEAEDSSTVRGVSPSPGGPPGRPVPTWMTHPPVDHARAEMEALRSATPRGGPNVEGWRSSIGNAPPSTGSSVYRTNPYQQAPNPDFLAPNYPPSLSRRPSNASSGSDYNITIEPPSGPPSSIDNQEADRTGSFLSPNHTPISLPQIQPSQPRRHTPGSHGTPVLPVRPPIRSPYDFDTSGIPTAPNSPVQSAAVSGGMPIVLDGPPPPGFVPQMITDNRGISTPLTGWTGLPGTGGPGVPGPTGPPVIPRSASRASTDSEPPIWNGPGERPLYGPKGNRLDIKKPGGPSGVAGSAGPSTSSAPIYGNPLNRNREQDQPLRPPTSTPTPDPSMPVTFPHSPSSSNRPVIPDAPGGPPSTFGQGFGGASWSTPHQRSGSLGGATPGVLTRDLPGAGPTGSSTITSRSGFGIYGPPAGVAGSSGTPRFPTTNVTGTPGGFGSYVPATLPNPSSPMMSMPTMPVSSPMLVPMPIPSMPPSSPMMTSAPVIPVIPGSGPGAAYGILWAPTKTTMGLMRQR</sequence>
<feature type="compositionally biased region" description="Polar residues" evidence="2">
    <location>
        <begin position="1048"/>
        <end position="1057"/>
    </location>
</feature>
<organism evidence="3 4">
    <name type="scientific">Cyclocybe aegerita</name>
    <name type="common">Black poplar mushroom</name>
    <name type="synonym">Agrocybe aegerita</name>
    <dbReference type="NCBI Taxonomy" id="1973307"/>
    <lineage>
        <taxon>Eukaryota</taxon>
        <taxon>Fungi</taxon>
        <taxon>Dikarya</taxon>
        <taxon>Basidiomycota</taxon>
        <taxon>Agaricomycotina</taxon>
        <taxon>Agaricomycetes</taxon>
        <taxon>Agaricomycetidae</taxon>
        <taxon>Agaricales</taxon>
        <taxon>Agaricineae</taxon>
        <taxon>Bolbitiaceae</taxon>
        <taxon>Cyclocybe</taxon>
    </lineage>
</organism>
<feature type="coiled-coil region" evidence="1">
    <location>
        <begin position="218"/>
        <end position="252"/>
    </location>
</feature>
<feature type="compositionally biased region" description="Polar residues" evidence="2">
    <location>
        <begin position="1019"/>
        <end position="1028"/>
    </location>
</feature>